<dbReference type="SMART" id="SM00363">
    <property type="entry name" value="S4"/>
    <property type="match status" value="1"/>
</dbReference>
<keyword evidence="8" id="KW-1185">Reference proteome</keyword>
<protein>
    <recommendedName>
        <fullName evidence="5">Pseudouridine synthase</fullName>
        <ecNumber evidence="5">5.4.99.-</ecNumber>
    </recommendedName>
</protein>
<dbReference type="InterPro" id="IPR042092">
    <property type="entry name" value="PsdUridine_s_RsuA/RluB/E/F_cat"/>
</dbReference>
<evidence type="ECO:0000313" key="8">
    <source>
        <dbReference type="Proteomes" id="UP000003136"/>
    </source>
</evidence>
<dbReference type="Gene3D" id="3.40.50.1000">
    <property type="entry name" value="HAD superfamily/HAD-like"/>
    <property type="match status" value="1"/>
</dbReference>
<evidence type="ECO:0000256" key="1">
    <source>
        <dbReference type="ARBA" id="ARBA00008348"/>
    </source>
</evidence>
<dbReference type="eggNOG" id="COG1187">
    <property type="taxonomic scope" value="Bacteria"/>
</dbReference>
<dbReference type="InterPro" id="IPR023198">
    <property type="entry name" value="PGP-like_dom2"/>
</dbReference>
<proteinExistence type="inferred from homology"/>
<dbReference type="InterPro" id="IPR020103">
    <property type="entry name" value="PsdUridine_synth_cat_dom_sf"/>
</dbReference>
<evidence type="ECO:0000313" key="7">
    <source>
        <dbReference type="EMBL" id="EEC58897.1"/>
    </source>
</evidence>
<dbReference type="SUPFAM" id="SSF55174">
    <property type="entry name" value="Alpha-L RNA-binding motif"/>
    <property type="match status" value="1"/>
</dbReference>
<gene>
    <name evidence="7" type="ORF">BACPEC_00061</name>
</gene>
<dbReference type="NCBIfam" id="TIGR00093">
    <property type="entry name" value="pseudouridine synthase"/>
    <property type="match status" value="1"/>
</dbReference>
<dbReference type="InterPro" id="IPR036412">
    <property type="entry name" value="HAD-like_sf"/>
</dbReference>
<dbReference type="CDD" id="cd07505">
    <property type="entry name" value="HAD_BPGM-like"/>
    <property type="match status" value="1"/>
</dbReference>
<dbReference type="InterPro" id="IPR006145">
    <property type="entry name" value="PsdUridine_synth_RsuA/RluA"/>
</dbReference>
<dbReference type="SFLD" id="SFLDS00003">
    <property type="entry name" value="Haloacid_Dehalogenase"/>
    <property type="match status" value="1"/>
</dbReference>
<dbReference type="SFLD" id="SFLDG01135">
    <property type="entry name" value="C1.5.6:_HAD__Beta-PGM__Phospha"/>
    <property type="match status" value="1"/>
</dbReference>
<dbReference type="SUPFAM" id="SSF55120">
    <property type="entry name" value="Pseudouridine synthase"/>
    <property type="match status" value="1"/>
</dbReference>
<evidence type="ECO:0000259" key="6">
    <source>
        <dbReference type="SMART" id="SM00363"/>
    </source>
</evidence>
<dbReference type="InterPro" id="IPR002942">
    <property type="entry name" value="S4_RNA-bd"/>
</dbReference>
<dbReference type="eggNOG" id="COG0637">
    <property type="taxonomic scope" value="Bacteria"/>
</dbReference>
<dbReference type="InterPro" id="IPR018496">
    <property type="entry name" value="PsdUridine_synth_RsuA/RluB_CS"/>
</dbReference>
<dbReference type="InterPro" id="IPR036986">
    <property type="entry name" value="S4_RNA-bd_sf"/>
</dbReference>
<dbReference type="GO" id="GO:0003723">
    <property type="term" value="F:RNA binding"/>
    <property type="evidence" value="ECO:0007669"/>
    <property type="project" value="UniProtKB-KW"/>
</dbReference>
<dbReference type="Gene3D" id="3.30.70.1560">
    <property type="entry name" value="Alpha-L RNA-binding motif"/>
    <property type="match status" value="1"/>
</dbReference>
<dbReference type="PRINTS" id="PR00413">
    <property type="entry name" value="HADHALOGNASE"/>
</dbReference>
<dbReference type="Pfam" id="PF13419">
    <property type="entry name" value="HAD_2"/>
    <property type="match status" value="1"/>
</dbReference>
<dbReference type="EMBL" id="ABVQ01000028">
    <property type="protein sequence ID" value="EEC58897.1"/>
    <property type="molecule type" value="Genomic_DNA"/>
</dbReference>
<dbReference type="Gene3D" id="3.30.70.580">
    <property type="entry name" value="Pseudouridine synthase I, catalytic domain, N-terminal subdomain"/>
    <property type="match status" value="1"/>
</dbReference>
<dbReference type="GO" id="GO:0000455">
    <property type="term" value="P:enzyme-directed rRNA pseudouridine synthesis"/>
    <property type="evidence" value="ECO:0007669"/>
    <property type="project" value="UniProtKB-ARBA"/>
</dbReference>
<dbReference type="InterPro" id="IPR020094">
    <property type="entry name" value="TruA/RsuA/RluB/E/F_N"/>
</dbReference>
<dbReference type="Gene3D" id="3.10.290.10">
    <property type="entry name" value="RNA-binding S4 domain"/>
    <property type="match status" value="1"/>
</dbReference>
<dbReference type="PROSITE" id="PS50889">
    <property type="entry name" value="S4"/>
    <property type="match status" value="1"/>
</dbReference>
<dbReference type="Pfam" id="PF01479">
    <property type="entry name" value="S4"/>
    <property type="match status" value="1"/>
</dbReference>
<dbReference type="AlphaFoldDB" id="B7AN09"/>
<keyword evidence="3 5" id="KW-0413">Isomerase</keyword>
<dbReference type="Proteomes" id="UP000003136">
    <property type="component" value="Unassembled WGS sequence"/>
</dbReference>
<dbReference type="CDD" id="cd00165">
    <property type="entry name" value="S4"/>
    <property type="match status" value="1"/>
</dbReference>
<dbReference type="InterPro" id="IPR006439">
    <property type="entry name" value="HAD-SF_hydro_IA"/>
</dbReference>
<evidence type="ECO:0000256" key="4">
    <source>
        <dbReference type="PROSITE-ProRule" id="PRU00182"/>
    </source>
</evidence>
<reference evidence="7 8" key="1">
    <citation type="submission" date="2008-11" db="EMBL/GenBank/DDBJ databases">
        <title>Draft genome sequence of Bacteroides pectinophilus (ATCC 43243).</title>
        <authorList>
            <person name="Sudarsanam P."/>
            <person name="Ley R."/>
            <person name="Guruge J."/>
            <person name="Turnbaugh P.J."/>
            <person name="Mahowald M."/>
            <person name="Liep D."/>
            <person name="Gordon J."/>
        </authorList>
    </citation>
    <scope>NUCLEOTIDE SEQUENCE [LARGE SCALE GENOMIC DNA]</scope>
    <source>
        <strain evidence="7 8">ATCC 43243</strain>
    </source>
</reference>
<dbReference type="STRING" id="483218.BACPEC_00061"/>
<dbReference type="PROSITE" id="PS01149">
    <property type="entry name" value="PSI_RSU"/>
    <property type="match status" value="1"/>
</dbReference>
<dbReference type="SFLD" id="SFLDG01129">
    <property type="entry name" value="C1.5:_HAD__Beta-PGM__Phosphata"/>
    <property type="match status" value="1"/>
</dbReference>
<reference evidence="7 8" key="2">
    <citation type="submission" date="2008-11" db="EMBL/GenBank/DDBJ databases">
        <authorList>
            <person name="Fulton L."/>
            <person name="Clifton S."/>
            <person name="Fulton B."/>
            <person name="Xu J."/>
            <person name="Minx P."/>
            <person name="Pepin K.H."/>
            <person name="Johnson M."/>
            <person name="Bhonagiri V."/>
            <person name="Nash W.E."/>
            <person name="Mardis E.R."/>
            <person name="Wilson R.K."/>
        </authorList>
    </citation>
    <scope>NUCLEOTIDE SEQUENCE [LARGE SCALE GENOMIC DNA]</scope>
    <source>
        <strain evidence="7 8">ATCC 43243</strain>
    </source>
</reference>
<dbReference type="InterPro" id="IPR023214">
    <property type="entry name" value="HAD_sf"/>
</dbReference>
<sequence>MANIRLDKYLADMQVGTRSQVKEQIRKKLVSVNGVTVTKPDVKVDTDRDKIMVGSDIIGYTQFEYFMLNKPKGVLSAANDPKAQTVVDLITDNICRDLFPVGRLDKDTEGLMLITNDGELAHKLLSPRKHVDKSYYVRFEGIIADNTVESFAKGIDINIAKCADDEVDNNPKEIYHTKPAKLRLMSADEAVITISEGKFHQIKRMFMAAGCRVTYLKRISMGTLQLDFDLKPGQYRRLTDSETDNLRGVNDMDTNCNIKAADENSKAVSLDTVLKDIKGVIFDMDGTLIDSMHVWKDIDEEFLGSRNLTAPKSMTQDVEGMSIHETAVYFKETFNLPESTEEITQLWNDMAFDRYANSLQLKPYARMLLDELVKRRIKIGIATSNSRKLVTECLNAHGIADMFAAVVTGCDVNHGKPDPEIYLTAAENMGVFPCSCLVFEDVVKGIQAGISAGMTTCAVYDEFSRDTDDEKRRLADYYIDSFEELFVQDKNVQNKEQDDT</sequence>
<dbReference type="HOGENOM" id="CLU_024979_1_2_9"/>
<dbReference type="GO" id="GO:0120159">
    <property type="term" value="F:rRNA pseudouridine synthase activity"/>
    <property type="evidence" value="ECO:0007669"/>
    <property type="project" value="UniProtKB-ARBA"/>
</dbReference>
<dbReference type="CDD" id="cd02553">
    <property type="entry name" value="PseudoU_synth_RsuA"/>
    <property type="match status" value="1"/>
</dbReference>
<dbReference type="Gene3D" id="1.10.150.240">
    <property type="entry name" value="Putative phosphatase, domain 2"/>
    <property type="match status" value="1"/>
</dbReference>
<name>B7AN09_9FIRM</name>
<dbReference type="NCBIfam" id="TIGR01509">
    <property type="entry name" value="HAD-SF-IA-v3"/>
    <property type="match status" value="1"/>
</dbReference>
<accession>B7AN09</accession>
<dbReference type="EC" id="5.4.99.-" evidence="5"/>
<dbReference type="Pfam" id="PF00849">
    <property type="entry name" value="PseudoU_synth_2"/>
    <property type="match status" value="1"/>
</dbReference>
<evidence type="ECO:0000256" key="5">
    <source>
        <dbReference type="RuleBase" id="RU003887"/>
    </source>
</evidence>
<evidence type="ECO:0000256" key="3">
    <source>
        <dbReference type="ARBA" id="ARBA00023235"/>
    </source>
</evidence>
<dbReference type="PANTHER" id="PTHR47683:SF4">
    <property type="entry name" value="PSEUDOURIDINE SYNTHASE"/>
    <property type="match status" value="1"/>
</dbReference>
<dbReference type="InterPro" id="IPR050343">
    <property type="entry name" value="RsuA_PseudoU_synthase"/>
</dbReference>
<organism evidence="7 8">
    <name type="scientific">[Bacteroides] pectinophilus ATCC 43243</name>
    <dbReference type="NCBI Taxonomy" id="483218"/>
    <lineage>
        <taxon>Bacteria</taxon>
        <taxon>Bacillati</taxon>
        <taxon>Bacillota</taxon>
        <taxon>Clostridia</taxon>
        <taxon>Eubacteriales</taxon>
    </lineage>
</organism>
<dbReference type="InterPro" id="IPR041492">
    <property type="entry name" value="HAD_2"/>
</dbReference>
<dbReference type="PANTHER" id="PTHR47683">
    <property type="entry name" value="PSEUDOURIDINE SYNTHASE FAMILY PROTEIN-RELATED"/>
    <property type="match status" value="1"/>
</dbReference>
<keyword evidence="2 4" id="KW-0694">RNA-binding</keyword>
<evidence type="ECO:0000256" key="2">
    <source>
        <dbReference type="ARBA" id="ARBA00022884"/>
    </source>
</evidence>
<comment type="similarity">
    <text evidence="1 5">Belongs to the pseudouridine synthase RsuA family.</text>
</comment>
<feature type="domain" description="RNA-binding S4" evidence="6">
    <location>
        <begin position="4"/>
        <end position="63"/>
    </location>
</feature>
<dbReference type="SUPFAM" id="SSF56784">
    <property type="entry name" value="HAD-like"/>
    <property type="match status" value="1"/>
</dbReference>
<dbReference type="InterPro" id="IPR000748">
    <property type="entry name" value="PsdUridine_synth_RsuA/RluB/E/F"/>
</dbReference>